<gene>
    <name evidence="2" type="ORF">CVS30_16995</name>
</gene>
<protein>
    <submittedName>
        <fullName evidence="2">Uncharacterized protein</fullName>
    </submittedName>
</protein>
<sequence length="361" mass="38192">MQRNQNTHPTAKTTQHPTRRTVVNAAAWAAPVITLAVAAPQASASTPFAYDAEAFGLQRGSTSRLFTADLTGVYSVIDPGGFFILNHGTEAIPAGTAASLTYDNRVFRPTTFEARMGDVSVPITPSAPVVAGNSSTVSFTIPLEIQPNSSYTDPAAVAILTHTALLNAYPNDAIDDFVPTRHIIILDDANPGNNELGPWGASAITPAAPWGVDIERTWAPYSWNGGSCNAEFVASATMTSVGPNPTLASDQVMVAYDYRITSAVTATNVTLNGVSAPGLLTPDTQTYSGYTLFNVNQALAVGDVLAATFDYVQIPNPGSLSDINRIGLQWWPVDHLNDGNDRAPDTVEEMYRSNASCSLVG</sequence>
<evidence type="ECO:0000256" key="1">
    <source>
        <dbReference type="SAM" id="MobiDB-lite"/>
    </source>
</evidence>
<proteinExistence type="predicted"/>
<dbReference type="InterPro" id="IPR006311">
    <property type="entry name" value="TAT_signal"/>
</dbReference>
<evidence type="ECO:0000313" key="2">
    <source>
        <dbReference type="EMBL" id="PYI37144.1"/>
    </source>
</evidence>
<organism evidence="2 3">
    <name type="scientific">Arthrobacter psychrolactophilus</name>
    <dbReference type="NCBI Taxonomy" id="92442"/>
    <lineage>
        <taxon>Bacteria</taxon>
        <taxon>Bacillati</taxon>
        <taxon>Actinomycetota</taxon>
        <taxon>Actinomycetes</taxon>
        <taxon>Micrococcales</taxon>
        <taxon>Micrococcaceae</taxon>
        <taxon>Arthrobacter</taxon>
    </lineage>
</organism>
<comment type="caution">
    <text evidence="2">The sequence shown here is derived from an EMBL/GenBank/DDBJ whole genome shotgun (WGS) entry which is preliminary data.</text>
</comment>
<accession>A0A2V5ISF2</accession>
<feature type="region of interest" description="Disordered" evidence="1">
    <location>
        <begin position="1"/>
        <end position="20"/>
    </location>
</feature>
<dbReference type="RefSeq" id="WP_110486743.1">
    <property type="nucleotide sequence ID" value="NZ_QJVC01000028.1"/>
</dbReference>
<feature type="compositionally biased region" description="Polar residues" evidence="1">
    <location>
        <begin position="1"/>
        <end position="16"/>
    </location>
</feature>
<dbReference type="EMBL" id="QJVC01000028">
    <property type="protein sequence ID" value="PYI37144.1"/>
    <property type="molecule type" value="Genomic_DNA"/>
</dbReference>
<dbReference type="OrthoDB" id="5048414at2"/>
<dbReference type="PROSITE" id="PS51318">
    <property type="entry name" value="TAT"/>
    <property type="match status" value="1"/>
</dbReference>
<evidence type="ECO:0000313" key="3">
    <source>
        <dbReference type="Proteomes" id="UP000247980"/>
    </source>
</evidence>
<keyword evidence="3" id="KW-1185">Reference proteome</keyword>
<reference evidence="2 3" key="1">
    <citation type="submission" date="2018-05" db="EMBL/GenBank/DDBJ databases">
        <title>Genetic diversity of glacier-inhabiting Cryobacterium bacteria in China and description of Cryobacterium mengkeensis sp. nov. and Arthrobacter glacialis sp. nov.</title>
        <authorList>
            <person name="Liu Q."/>
            <person name="Xin Y.-H."/>
        </authorList>
    </citation>
    <scope>NUCLEOTIDE SEQUENCE [LARGE SCALE GENOMIC DNA]</scope>
    <source>
        <strain evidence="2 3">B7</strain>
    </source>
</reference>
<dbReference type="AlphaFoldDB" id="A0A2V5ISF2"/>
<name>A0A2V5ISF2_9MICC</name>
<dbReference type="Proteomes" id="UP000247980">
    <property type="component" value="Unassembled WGS sequence"/>
</dbReference>